<organism evidence="2 3">
    <name type="scientific">Mycobacterium kansasii</name>
    <dbReference type="NCBI Taxonomy" id="1768"/>
    <lineage>
        <taxon>Bacteria</taxon>
        <taxon>Bacillati</taxon>
        <taxon>Actinomycetota</taxon>
        <taxon>Actinomycetes</taxon>
        <taxon>Mycobacteriales</taxon>
        <taxon>Mycobacteriaceae</taxon>
        <taxon>Mycobacterium</taxon>
    </lineage>
</organism>
<reference evidence="2 3" key="1">
    <citation type="submission" date="2017-02" db="EMBL/GenBank/DDBJ databases">
        <title>Complete genome sequences of Mycobacterium kansasii strains isolated from rhesus macaques.</title>
        <authorList>
            <person name="Panda A."/>
            <person name="Nagaraj S."/>
            <person name="Zhao X."/>
            <person name="Tettelin H."/>
            <person name="Detolla L.J."/>
        </authorList>
    </citation>
    <scope>NUCLEOTIDE SEQUENCE [LARGE SCALE GENOMIC DNA]</scope>
    <source>
        <strain evidence="2 3">11-3813</strain>
    </source>
</reference>
<evidence type="ECO:0000256" key="1">
    <source>
        <dbReference type="SAM" id="MobiDB-lite"/>
    </source>
</evidence>
<gene>
    <name evidence="2" type="ORF">BZL30_7036</name>
</gene>
<evidence type="ECO:0000313" key="3">
    <source>
        <dbReference type="Proteomes" id="UP000189229"/>
    </source>
</evidence>
<dbReference type="Proteomes" id="UP000189229">
    <property type="component" value="Unassembled WGS sequence"/>
</dbReference>
<feature type="compositionally biased region" description="Low complexity" evidence="1">
    <location>
        <begin position="34"/>
        <end position="48"/>
    </location>
</feature>
<sequence>MDDECSARWRKLAAGMRWQELVKTPRRAAEAERQAAASAAGGAPAPPS</sequence>
<accession>A0A1V3WQ55</accession>
<dbReference type="AlphaFoldDB" id="A0A1V3WQ55"/>
<comment type="caution">
    <text evidence="2">The sequence shown here is derived from an EMBL/GenBank/DDBJ whole genome shotgun (WGS) entry which is preliminary data.</text>
</comment>
<evidence type="ECO:0000313" key="2">
    <source>
        <dbReference type="EMBL" id="OOK69110.1"/>
    </source>
</evidence>
<feature type="region of interest" description="Disordered" evidence="1">
    <location>
        <begin position="25"/>
        <end position="48"/>
    </location>
</feature>
<name>A0A1V3WQ55_MYCKA</name>
<proteinExistence type="predicted"/>
<dbReference type="EMBL" id="MVBM01000007">
    <property type="protein sequence ID" value="OOK69110.1"/>
    <property type="molecule type" value="Genomic_DNA"/>
</dbReference>
<protein>
    <submittedName>
        <fullName evidence="2">Uncharacterized protein</fullName>
    </submittedName>
</protein>